<reference evidence="1" key="1">
    <citation type="submission" date="2020-11" db="EMBL/GenBank/DDBJ databases">
        <authorList>
            <person name="Tran Van P."/>
        </authorList>
    </citation>
    <scope>NUCLEOTIDE SEQUENCE</scope>
</reference>
<dbReference type="EMBL" id="CAJPVJ010018795">
    <property type="protein sequence ID" value="CAG2177079.1"/>
    <property type="molecule type" value="Genomic_DNA"/>
</dbReference>
<evidence type="ECO:0000313" key="2">
    <source>
        <dbReference type="Proteomes" id="UP000728032"/>
    </source>
</evidence>
<protein>
    <submittedName>
        <fullName evidence="1">Uncharacterized protein</fullName>
    </submittedName>
</protein>
<organism evidence="1">
    <name type="scientific">Oppiella nova</name>
    <dbReference type="NCBI Taxonomy" id="334625"/>
    <lineage>
        <taxon>Eukaryota</taxon>
        <taxon>Metazoa</taxon>
        <taxon>Ecdysozoa</taxon>
        <taxon>Arthropoda</taxon>
        <taxon>Chelicerata</taxon>
        <taxon>Arachnida</taxon>
        <taxon>Acari</taxon>
        <taxon>Acariformes</taxon>
        <taxon>Sarcoptiformes</taxon>
        <taxon>Oribatida</taxon>
        <taxon>Brachypylina</taxon>
        <taxon>Oppioidea</taxon>
        <taxon>Oppiidae</taxon>
        <taxon>Oppiella</taxon>
    </lineage>
</organism>
<keyword evidence="2" id="KW-1185">Reference proteome</keyword>
<dbReference type="AlphaFoldDB" id="A0A7R9MIM0"/>
<proteinExistence type="predicted"/>
<accession>A0A7R9MIM0</accession>
<evidence type="ECO:0000313" key="1">
    <source>
        <dbReference type="EMBL" id="CAD7659941.1"/>
    </source>
</evidence>
<name>A0A7R9MIM0_9ACAR</name>
<gene>
    <name evidence="1" type="ORF">ONB1V03_LOCUS16512</name>
</gene>
<dbReference type="Proteomes" id="UP000728032">
    <property type="component" value="Unassembled WGS sequence"/>
</dbReference>
<dbReference type="EMBL" id="OC933620">
    <property type="protein sequence ID" value="CAD7659941.1"/>
    <property type="molecule type" value="Genomic_DNA"/>
</dbReference>
<sequence length="92" mass="10197">MLPLGSLGHRYVPYLQHSHWQSEPLQPQLSQPPQVLVSTIVFIFTDNLVVKNANKLPLNMKTIVETKTCGGCDNCGCKGSDCQDPWKCVAID</sequence>